<sequence length="323" mass="34976">MKQPSKQWRERIAPDEAAHLVRVAKVIGDLQQARSKKYGQGRALHRKQLLAATGTLEVLDGLPDHARHGLFARPGQHRALVRLSNGGPDIQADRVPDIRGFALKVLNVSGESALGGTTDHQDFLMINQDRAPGANSREFIDFIEAATPGPLSGILHLFKAYGLGGGLSRVRDLFGMLNKKFDGFAAERFNTVAPLCCGPYAVRVRLAPAGNPPPATRAKDIVADMRERLPIGGLTYNLELQFFVDEATTPIEDSSVAWPDAETPVVIAARLVLPRQGVDAAAAEAEAARFDPWSGLAAHRPLGEVMRARKAAYFESQKGRNAA</sequence>
<dbReference type="AlphaFoldDB" id="A0A512NIR9"/>
<name>A0A512NIR9_9HYPH</name>
<evidence type="ECO:0000313" key="1">
    <source>
        <dbReference type="EMBL" id="GEP58812.1"/>
    </source>
</evidence>
<reference evidence="1 2" key="1">
    <citation type="submission" date="2019-07" db="EMBL/GenBank/DDBJ databases">
        <title>Whole genome shotgun sequence of Reyranella soli NBRC 108950.</title>
        <authorList>
            <person name="Hosoyama A."/>
            <person name="Uohara A."/>
            <person name="Ohji S."/>
            <person name="Ichikawa N."/>
        </authorList>
    </citation>
    <scope>NUCLEOTIDE SEQUENCE [LARGE SCALE GENOMIC DNA]</scope>
    <source>
        <strain evidence="1 2">NBRC 108950</strain>
    </source>
</reference>
<evidence type="ECO:0000313" key="2">
    <source>
        <dbReference type="Proteomes" id="UP000321058"/>
    </source>
</evidence>
<dbReference type="Proteomes" id="UP000321058">
    <property type="component" value="Unassembled WGS sequence"/>
</dbReference>
<dbReference type="EMBL" id="BKAJ01000111">
    <property type="protein sequence ID" value="GEP58812.1"/>
    <property type="molecule type" value="Genomic_DNA"/>
</dbReference>
<dbReference type="OrthoDB" id="9765610at2"/>
<dbReference type="InterPro" id="IPR020835">
    <property type="entry name" value="Catalase_sf"/>
</dbReference>
<gene>
    <name evidence="1" type="ORF">RSO01_59780</name>
</gene>
<dbReference type="RefSeq" id="WP_147154204.1">
    <property type="nucleotide sequence ID" value="NZ_BKAJ01000111.1"/>
</dbReference>
<dbReference type="SUPFAM" id="SSF56634">
    <property type="entry name" value="Heme-dependent catalase-like"/>
    <property type="match status" value="1"/>
</dbReference>
<accession>A0A512NIR9</accession>
<comment type="caution">
    <text evidence="1">The sequence shown here is derived from an EMBL/GenBank/DDBJ whole genome shotgun (WGS) entry which is preliminary data.</text>
</comment>
<dbReference type="Gene3D" id="2.40.180.10">
    <property type="entry name" value="Catalase core domain"/>
    <property type="match status" value="2"/>
</dbReference>
<dbReference type="GO" id="GO:0020037">
    <property type="term" value="F:heme binding"/>
    <property type="evidence" value="ECO:0007669"/>
    <property type="project" value="InterPro"/>
</dbReference>
<proteinExistence type="predicted"/>
<keyword evidence="2" id="KW-1185">Reference proteome</keyword>
<organism evidence="1 2">
    <name type="scientific">Reyranella soli</name>
    <dbReference type="NCBI Taxonomy" id="1230389"/>
    <lineage>
        <taxon>Bacteria</taxon>
        <taxon>Pseudomonadati</taxon>
        <taxon>Pseudomonadota</taxon>
        <taxon>Alphaproteobacteria</taxon>
        <taxon>Hyphomicrobiales</taxon>
        <taxon>Reyranellaceae</taxon>
        <taxon>Reyranella</taxon>
    </lineage>
</organism>
<protein>
    <submittedName>
        <fullName evidence="1">Catalase</fullName>
    </submittedName>
</protein>